<keyword evidence="4" id="KW-1185">Reference proteome</keyword>
<dbReference type="Pfam" id="PF05362">
    <property type="entry name" value="Lon_C"/>
    <property type="match status" value="1"/>
</dbReference>
<dbReference type="Gene3D" id="3.30.230.10">
    <property type="match status" value="1"/>
</dbReference>
<keyword evidence="1 3" id="KW-0645">Protease</keyword>
<gene>
    <name evidence="3" type="ORF">ACFQLX_10070</name>
</gene>
<evidence type="ECO:0000259" key="2">
    <source>
        <dbReference type="PROSITE" id="PS51786"/>
    </source>
</evidence>
<sequence length="259" mass="26616">MRTLPLPRPALLALSALPPLALIAAAVLAPLPYSIALPGSTTDVLGRDGGKPVITIEGARTYPTGGQLRMTTISATSPDATVRLGDVARSWLAADEAVLPRDSVYPVGDSVREIREHNAATMRESQSAAATAALAHLKLDPERVRVRLRLADVGGPSAGLLFSLGIVDKLSREDLAGGAAIAGTGTIDDAGRVGAVGGVPLKTQAARRDGATVFLVPRAECAEAGAHLPKGLRLVPVETLDDAVRSLEALRAGGRVPAC</sequence>
<proteinExistence type="inferred from homology"/>
<name>A0ABW2GCQ7_9ACTN</name>
<accession>A0ABW2GCQ7</accession>
<dbReference type="GO" id="GO:0008233">
    <property type="term" value="F:peptidase activity"/>
    <property type="evidence" value="ECO:0007669"/>
    <property type="project" value="UniProtKB-KW"/>
</dbReference>
<feature type="active site" evidence="1">
    <location>
        <position position="157"/>
    </location>
</feature>
<protein>
    <recommendedName>
        <fullName evidence="1">endopeptidase La</fullName>
        <ecNumber evidence="1">3.4.21.53</ecNumber>
    </recommendedName>
</protein>
<organism evidence="3 4">
    <name type="scientific">Streptomyces polyrhachis</name>
    <dbReference type="NCBI Taxonomy" id="1282885"/>
    <lineage>
        <taxon>Bacteria</taxon>
        <taxon>Bacillati</taxon>
        <taxon>Actinomycetota</taxon>
        <taxon>Actinomycetes</taxon>
        <taxon>Kitasatosporales</taxon>
        <taxon>Streptomycetaceae</taxon>
        <taxon>Streptomyces</taxon>
    </lineage>
</organism>
<dbReference type="InterPro" id="IPR008269">
    <property type="entry name" value="Lon_proteolytic"/>
</dbReference>
<dbReference type="EMBL" id="JBHSZO010000012">
    <property type="protein sequence ID" value="MFC7218510.1"/>
    <property type="molecule type" value="Genomic_DNA"/>
</dbReference>
<comment type="caution">
    <text evidence="3">The sequence shown here is derived from an EMBL/GenBank/DDBJ whole genome shotgun (WGS) entry which is preliminary data.</text>
</comment>
<reference evidence="4" key="1">
    <citation type="journal article" date="2019" name="Int. J. Syst. Evol. Microbiol.">
        <title>The Global Catalogue of Microorganisms (GCM) 10K type strain sequencing project: providing services to taxonomists for standard genome sequencing and annotation.</title>
        <authorList>
            <consortium name="The Broad Institute Genomics Platform"/>
            <consortium name="The Broad Institute Genome Sequencing Center for Infectious Disease"/>
            <person name="Wu L."/>
            <person name="Ma J."/>
        </authorList>
    </citation>
    <scope>NUCLEOTIDE SEQUENCE [LARGE SCALE GENOMIC DNA]</scope>
    <source>
        <strain evidence="4">CGMCC 1.13681</strain>
    </source>
</reference>
<evidence type="ECO:0000313" key="4">
    <source>
        <dbReference type="Proteomes" id="UP001596413"/>
    </source>
</evidence>
<dbReference type="RefSeq" id="WP_386413874.1">
    <property type="nucleotide sequence ID" value="NZ_JBHSZO010000012.1"/>
</dbReference>
<evidence type="ECO:0000313" key="3">
    <source>
        <dbReference type="EMBL" id="MFC7218510.1"/>
    </source>
</evidence>
<dbReference type="GO" id="GO:0006508">
    <property type="term" value="P:proteolysis"/>
    <property type="evidence" value="ECO:0007669"/>
    <property type="project" value="UniProtKB-KW"/>
</dbReference>
<feature type="domain" description="Lon proteolytic" evidence="2">
    <location>
        <begin position="152"/>
        <end position="250"/>
    </location>
</feature>
<feature type="active site" evidence="1">
    <location>
        <position position="202"/>
    </location>
</feature>
<comment type="catalytic activity">
    <reaction evidence="1">
        <text>Hydrolysis of proteins in presence of ATP.</text>
        <dbReference type="EC" id="3.4.21.53"/>
    </reaction>
</comment>
<keyword evidence="1" id="KW-0720">Serine protease</keyword>
<dbReference type="SUPFAM" id="SSF54211">
    <property type="entry name" value="Ribosomal protein S5 domain 2-like"/>
    <property type="match status" value="1"/>
</dbReference>
<keyword evidence="1 3" id="KW-0378">Hydrolase</keyword>
<evidence type="ECO:0000256" key="1">
    <source>
        <dbReference type="PROSITE-ProRule" id="PRU01122"/>
    </source>
</evidence>
<dbReference type="PANTHER" id="PTHR10046">
    <property type="entry name" value="ATP DEPENDENT LON PROTEASE FAMILY MEMBER"/>
    <property type="match status" value="1"/>
</dbReference>
<comment type="similarity">
    <text evidence="1">Belongs to the peptidase S16 family.</text>
</comment>
<dbReference type="InterPro" id="IPR014721">
    <property type="entry name" value="Ribsml_uS5_D2-typ_fold_subgr"/>
</dbReference>
<dbReference type="InterPro" id="IPR027065">
    <property type="entry name" value="Lon_Prtase"/>
</dbReference>
<dbReference type="EC" id="3.4.21.53" evidence="1"/>
<dbReference type="Proteomes" id="UP001596413">
    <property type="component" value="Unassembled WGS sequence"/>
</dbReference>
<dbReference type="InterPro" id="IPR020568">
    <property type="entry name" value="Ribosomal_Su5_D2-typ_SF"/>
</dbReference>
<dbReference type="PROSITE" id="PS51786">
    <property type="entry name" value="LON_PROTEOLYTIC"/>
    <property type="match status" value="1"/>
</dbReference>